<name>A0ABU1SKY8_9HYPH</name>
<evidence type="ECO:0000259" key="1">
    <source>
        <dbReference type="PROSITE" id="PS51154"/>
    </source>
</evidence>
<dbReference type="Pfam" id="PF01661">
    <property type="entry name" value="Macro"/>
    <property type="match status" value="1"/>
</dbReference>
<dbReference type="NCBIfam" id="NF001664">
    <property type="entry name" value="PRK00431.1-6"/>
    <property type="match status" value="1"/>
</dbReference>
<dbReference type="Proteomes" id="UP001250791">
    <property type="component" value="Unassembled WGS sequence"/>
</dbReference>
<dbReference type="EMBL" id="JAVDUP010000001">
    <property type="protein sequence ID" value="MDR6899022.1"/>
    <property type="molecule type" value="Genomic_DNA"/>
</dbReference>
<dbReference type="PANTHER" id="PTHR11106:SF27">
    <property type="entry name" value="MACRO DOMAIN-CONTAINING PROTEIN"/>
    <property type="match status" value="1"/>
</dbReference>
<proteinExistence type="predicted"/>
<organism evidence="2 3">
    <name type="scientific">Rhizobium miluonense</name>
    <dbReference type="NCBI Taxonomy" id="411945"/>
    <lineage>
        <taxon>Bacteria</taxon>
        <taxon>Pseudomonadati</taxon>
        <taxon>Pseudomonadota</taxon>
        <taxon>Alphaproteobacteria</taxon>
        <taxon>Hyphomicrobiales</taxon>
        <taxon>Rhizobiaceae</taxon>
        <taxon>Rhizobium/Agrobacterium group</taxon>
        <taxon>Rhizobium</taxon>
    </lineage>
</organism>
<dbReference type="PANTHER" id="PTHR11106">
    <property type="entry name" value="GANGLIOSIDE INDUCED DIFFERENTIATION ASSOCIATED PROTEIN 2-RELATED"/>
    <property type="match status" value="1"/>
</dbReference>
<dbReference type="InterPro" id="IPR002589">
    <property type="entry name" value="Macro_dom"/>
</dbReference>
<keyword evidence="3" id="KW-1185">Reference proteome</keyword>
<accession>A0ABU1SKY8</accession>
<dbReference type="SMART" id="SM00506">
    <property type="entry name" value="A1pp"/>
    <property type="match status" value="1"/>
</dbReference>
<evidence type="ECO:0000313" key="3">
    <source>
        <dbReference type="Proteomes" id="UP001250791"/>
    </source>
</evidence>
<comment type="caution">
    <text evidence="2">The sequence shown here is derived from an EMBL/GenBank/DDBJ whole genome shotgun (WGS) entry which is preliminary data.</text>
</comment>
<protein>
    <submittedName>
        <fullName evidence="2">O-acetyl-ADP-ribose deacetylase (Regulator of RNase III)</fullName>
    </submittedName>
</protein>
<dbReference type="PROSITE" id="PS51154">
    <property type="entry name" value="MACRO"/>
    <property type="match status" value="1"/>
</dbReference>
<gene>
    <name evidence="2" type="ORF">J2W52_000610</name>
</gene>
<sequence length="187" mass="19867">MAAPEIIRSDVAPNSKVRFTVVLGDITKLPVDAVVNAANSTLLGGGGVDGAIHRAAGSDLLAECRSLNGCRTGQAKITMGYRLPARHVIHTVGPVWNGGDHNEEELLAGCYRNSLSLARERALKTIAFPAISTGVYRFPAEPAAGIAIRTTLAESKDGAFDEIIFCCFSDEMAALYDRLLPQVLSRA</sequence>
<dbReference type="SUPFAM" id="SSF52949">
    <property type="entry name" value="Macro domain-like"/>
    <property type="match status" value="1"/>
</dbReference>
<reference evidence="2 3" key="1">
    <citation type="submission" date="2023-07" db="EMBL/GenBank/DDBJ databases">
        <title>Sorghum-associated microbial communities from plants grown in Nebraska, USA.</title>
        <authorList>
            <person name="Schachtman D."/>
        </authorList>
    </citation>
    <scope>NUCLEOTIDE SEQUENCE [LARGE SCALE GENOMIC DNA]</scope>
    <source>
        <strain evidence="2 3">3199</strain>
    </source>
</reference>
<feature type="domain" description="Macro" evidence="1">
    <location>
        <begin position="6"/>
        <end position="184"/>
    </location>
</feature>
<dbReference type="CDD" id="cd02908">
    <property type="entry name" value="Macro_OAADPr_deacetylase"/>
    <property type="match status" value="1"/>
</dbReference>
<dbReference type="RefSeq" id="WP_112335372.1">
    <property type="nucleotide sequence ID" value="NZ_JAVDUP010000001.1"/>
</dbReference>
<evidence type="ECO:0000313" key="2">
    <source>
        <dbReference type="EMBL" id="MDR6899022.1"/>
    </source>
</evidence>
<dbReference type="InterPro" id="IPR043472">
    <property type="entry name" value="Macro_dom-like"/>
</dbReference>
<dbReference type="Gene3D" id="3.40.220.10">
    <property type="entry name" value="Leucine Aminopeptidase, subunit E, domain 1"/>
    <property type="match status" value="1"/>
</dbReference>